<evidence type="ECO:0000313" key="10">
    <source>
        <dbReference type="EMBL" id="ABG63625.1"/>
    </source>
</evidence>
<comment type="cofactor">
    <cofactor evidence="2">
        <name>pyridoxal 5'-phosphate</name>
        <dbReference type="ChEBI" id="CHEBI:597326"/>
    </cofactor>
</comment>
<evidence type="ECO:0000256" key="9">
    <source>
        <dbReference type="ARBA" id="ARBA00025174"/>
    </source>
</evidence>
<dbReference type="PANTHER" id="PTHR42655:SF1">
    <property type="entry name" value="GLYCOGEN PHOSPHORYLASE"/>
    <property type="match status" value="1"/>
</dbReference>
<dbReference type="InterPro" id="IPR035090">
    <property type="entry name" value="Pyridoxal_P_attach_site"/>
</dbReference>
<dbReference type="SUPFAM" id="SSF53756">
    <property type="entry name" value="UDP-Glycosyltransferase/glycogen phosphorylase"/>
    <property type="match status" value="1"/>
</dbReference>
<keyword evidence="6" id="KW-0808">Transferase</keyword>
<dbReference type="EC" id="2.4.1.1" evidence="4"/>
<comment type="function">
    <text evidence="9">Phosphorylase is an important allosteric enzyme in carbohydrate metabolism. Enzymes from different sources differ in their regulatory mechanisms and in their natural substrates. However, all known phosphorylases share catalytic and structural properties.</text>
</comment>
<dbReference type="GO" id="GO:0005975">
    <property type="term" value="P:carbohydrate metabolic process"/>
    <property type="evidence" value="ECO:0007669"/>
    <property type="project" value="InterPro"/>
</dbReference>
<dbReference type="STRING" id="266779.Meso_2234"/>
<evidence type="ECO:0000256" key="3">
    <source>
        <dbReference type="ARBA" id="ARBA00006047"/>
    </source>
</evidence>
<sequence length="561" mass="62867">MDTLQQFLRHTSIAYFSMEIALRPEMRTYSGGLGILAGDCARSSADLDLPLVFVTLVSHEGYLRQEIGSAGEQVDHPDPWRVEDWATQLDFMAAVDIEGRSVWVRPWLYVVSCPLGGRIPVLLLDTRVEQNRPEDRSITDRLYGGDAAYRLKQEIVLGVGGARILEGLGFEIRKFHLNEGHASLLTLHLLAKQTGTDVPLQGRLDKVREACVFTTHTPVEAGHDRFSYGEVARILGHGGLVDPDLLKQLGGKDELNMTLLALNLSRHVNGVAEVHAETTRLIFPGYQVGAVTNGVHVPTWAHPSFAELFQGILSSWAHQPERLTRCEQLPDEAIWNAHQRAKRGLVAAVAKATGQMLDEERPIIAFARRMTGYKRPHLIFTDLERLRELNRHYPFQIVMGGKAHPRDQEGKALIAEIHRHIRELAPELPAAFVPNYDMELARLFVSGADVWLNTPMPPLEASGTSGMKAALNGVLNLSVLDGWWSEGWVEGVTGWAIGEGDRPAKEHASACLDKLERTVLPLFYENRPRWIWMMKQSISKIGSYFNSQRMMRRYGSEVYLS</sequence>
<organism evidence="10">
    <name type="scientific">Chelativorans sp. (strain BNC1)</name>
    <dbReference type="NCBI Taxonomy" id="266779"/>
    <lineage>
        <taxon>Bacteria</taxon>
        <taxon>Pseudomonadati</taxon>
        <taxon>Pseudomonadota</taxon>
        <taxon>Alphaproteobacteria</taxon>
        <taxon>Hyphomicrobiales</taxon>
        <taxon>Phyllobacteriaceae</taxon>
        <taxon>Chelativorans</taxon>
    </lineage>
</organism>
<dbReference type="EMBL" id="CP000390">
    <property type="protein sequence ID" value="ABG63625.1"/>
    <property type="molecule type" value="Genomic_DNA"/>
</dbReference>
<evidence type="ECO:0000256" key="4">
    <source>
        <dbReference type="ARBA" id="ARBA00012591"/>
    </source>
</evidence>
<evidence type="ECO:0000256" key="6">
    <source>
        <dbReference type="ARBA" id="ARBA00022679"/>
    </source>
</evidence>
<reference evidence="10" key="1">
    <citation type="submission" date="2006-06" db="EMBL/GenBank/DDBJ databases">
        <title>Complete sequence of chromosome of Chelativorans sp. BNC1.</title>
        <authorList>
            <consortium name="US DOE Joint Genome Institute"/>
            <person name="Copeland A."/>
            <person name="Lucas S."/>
            <person name="Lapidus A."/>
            <person name="Barry K."/>
            <person name="Detter J.C."/>
            <person name="Glavina del Rio T."/>
            <person name="Hammon N."/>
            <person name="Israni S."/>
            <person name="Dalin E."/>
            <person name="Tice H."/>
            <person name="Pitluck S."/>
            <person name="Chertkov O."/>
            <person name="Brettin T."/>
            <person name="Bruce D."/>
            <person name="Han C."/>
            <person name="Tapia R."/>
            <person name="Gilna P."/>
            <person name="Schmutz J."/>
            <person name="Larimer F."/>
            <person name="Land M."/>
            <person name="Hauser L."/>
            <person name="Kyrpides N."/>
            <person name="Mikhailova N."/>
            <person name="Richardson P."/>
        </authorList>
    </citation>
    <scope>NUCLEOTIDE SEQUENCE</scope>
    <source>
        <strain evidence="10">BNC1</strain>
    </source>
</reference>
<evidence type="ECO:0000256" key="7">
    <source>
        <dbReference type="ARBA" id="ARBA00022898"/>
    </source>
</evidence>
<protein>
    <recommendedName>
        <fullName evidence="4">glycogen phosphorylase</fullName>
        <ecNumber evidence="4">2.4.1.1</ecNumber>
    </recommendedName>
</protein>
<dbReference type="InterPro" id="IPR000811">
    <property type="entry name" value="Glyco_trans_35"/>
</dbReference>
<comment type="similarity">
    <text evidence="3">Belongs to the glycogen phosphorylase family.</text>
</comment>
<keyword evidence="7" id="KW-0663">Pyridoxal phosphate</keyword>
<dbReference type="eggNOG" id="COG0058">
    <property type="taxonomic scope" value="Bacteria"/>
</dbReference>
<dbReference type="HOGENOM" id="CLU_015112_1_0_5"/>
<gene>
    <name evidence="10" type="ordered locus">Meso_2234</name>
</gene>
<dbReference type="Gene3D" id="3.40.50.2000">
    <property type="entry name" value="Glycogen Phosphorylase B"/>
    <property type="match status" value="3"/>
</dbReference>
<evidence type="ECO:0000256" key="1">
    <source>
        <dbReference type="ARBA" id="ARBA00001275"/>
    </source>
</evidence>
<keyword evidence="5" id="KW-0328">Glycosyltransferase</keyword>
<dbReference type="PROSITE" id="PS00102">
    <property type="entry name" value="PHOSPHORYLASE"/>
    <property type="match status" value="1"/>
</dbReference>
<dbReference type="Pfam" id="PF00343">
    <property type="entry name" value="Phosphorylase"/>
    <property type="match status" value="1"/>
</dbReference>
<dbReference type="PANTHER" id="PTHR42655">
    <property type="entry name" value="GLYCOGEN PHOSPHORYLASE"/>
    <property type="match status" value="1"/>
</dbReference>
<comment type="catalytic activity">
    <reaction evidence="1">
        <text>[(1-&gt;4)-alpha-D-glucosyl](n) + phosphate = [(1-&gt;4)-alpha-D-glucosyl](n-1) + alpha-D-glucose 1-phosphate</text>
        <dbReference type="Rhea" id="RHEA:41732"/>
        <dbReference type="Rhea" id="RHEA-COMP:9584"/>
        <dbReference type="Rhea" id="RHEA-COMP:9586"/>
        <dbReference type="ChEBI" id="CHEBI:15444"/>
        <dbReference type="ChEBI" id="CHEBI:43474"/>
        <dbReference type="ChEBI" id="CHEBI:58601"/>
        <dbReference type="EC" id="2.4.1.1"/>
    </reaction>
</comment>
<dbReference type="CAZy" id="GT35">
    <property type="family name" value="Glycosyltransferase Family 35"/>
</dbReference>
<dbReference type="GO" id="GO:0030170">
    <property type="term" value="F:pyridoxal phosphate binding"/>
    <property type="evidence" value="ECO:0007669"/>
    <property type="project" value="InterPro"/>
</dbReference>
<evidence type="ECO:0000256" key="8">
    <source>
        <dbReference type="ARBA" id="ARBA00023277"/>
    </source>
</evidence>
<dbReference type="GO" id="GO:0008184">
    <property type="term" value="F:glycogen phosphorylase activity"/>
    <property type="evidence" value="ECO:0007669"/>
    <property type="project" value="InterPro"/>
</dbReference>
<dbReference type="AlphaFoldDB" id="Q11G50"/>
<dbReference type="OrthoDB" id="7229284at2"/>
<dbReference type="KEGG" id="mes:Meso_2234"/>
<evidence type="ECO:0000256" key="5">
    <source>
        <dbReference type="ARBA" id="ARBA00022676"/>
    </source>
</evidence>
<dbReference type="NCBIfam" id="TIGR02094">
    <property type="entry name" value="more_P_ylases"/>
    <property type="match status" value="1"/>
</dbReference>
<accession>Q11G50</accession>
<evidence type="ECO:0000256" key="2">
    <source>
        <dbReference type="ARBA" id="ARBA00001933"/>
    </source>
</evidence>
<dbReference type="InterPro" id="IPR052182">
    <property type="entry name" value="Glycogen/Maltodextrin_Phosph"/>
</dbReference>
<name>Q11G50_CHESB</name>
<keyword evidence="8" id="KW-0119">Carbohydrate metabolism</keyword>
<proteinExistence type="inferred from homology"/>
<dbReference type="InterPro" id="IPR011834">
    <property type="entry name" value="Agluc_phsphrylas"/>
</dbReference>